<feature type="compositionally biased region" description="Low complexity" evidence="4">
    <location>
        <begin position="1"/>
        <end position="14"/>
    </location>
</feature>
<gene>
    <name evidence="5" type="ORF">N657DRAFT_678748</name>
</gene>
<dbReference type="GO" id="GO:0003677">
    <property type="term" value="F:DNA binding"/>
    <property type="evidence" value="ECO:0007669"/>
    <property type="project" value="UniProtKB-KW"/>
</dbReference>
<reference evidence="5" key="1">
    <citation type="journal article" date="2023" name="Mol. Phylogenet. Evol.">
        <title>Genome-scale phylogeny and comparative genomics of the fungal order Sordariales.</title>
        <authorList>
            <person name="Hensen N."/>
            <person name="Bonometti L."/>
            <person name="Westerberg I."/>
            <person name="Brannstrom I.O."/>
            <person name="Guillou S."/>
            <person name="Cros-Aarteil S."/>
            <person name="Calhoun S."/>
            <person name="Haridas S."/>
            <person name="Kuo A."/>
            <person name="Mondo S."/>
            <person name="Pangilinan J."/>
            <person name="Riley R."/>
            <person name="LaButti K."/>
            <person name="Andreopoulos B."/>
            <person name="Lipzen A."/>
            <person name="Chen C."/>
            <person name="Yan M."/>
            <person name="Daum C."/>
            <person name="Ng V."/>
            <person name="Clum A."/>
            <person name="Steindorff A."/>
            <person name="Ohm R.A."/>
            <person name="Martin F."/>
            <person name="Silar P."/>
            <person name="Natvig D.O."/>
            <person name="Lalanne C."/>
            <person name="Gautier V."/>
            <person name="Ament-Velasquez S.L."/>
            <person name="Kruys A."/>
            <person name="Hutchinson M.I."/>
            <person name="Powell A.J."/>
            <person name="Barry K."/>
            <person name="Miller A.N."/>
            <person name="Grigoriev I.V."/>
            <person name="Debuchy R."/>
            <person name="Gladieux P."/>
            <person name="Hiltunen Thoren M."/>
            <person name="Johannesson H."/>
        </authorList>
    </citation>
    <scope>NUCLEOTIDE SEQUENCE</scope>
    <source>
        <strain evidence="5">CBS 731.68</strain>
    </source>
</reference>
<feature type="region of interest" description="Disordered" evidence="4">
    <location>
        <begin position="1"/>
        <end position="32"/>
    </location>
</feature>
<dbReference type="InterPro" id="IPR012295">
    <property type="entry name" value="TBP_dom_sf"/>
</dbReference>
<evidence type="ECO:0000256" key="4">
    <source>
        <dbReference type="SAM" id="MobiDB-lite"/>
    </source>
</evidence>
<evidence type="ECO:0000313" key="5">
    <source>
        <dbReference type="EMBL" id="KAK4125676.1"/>
    </source>
</evidence>
<evidence type="ECO:0000256" key="1">
    <source>
        <dbReference type="ARBA" id="ARBA00005560"/>
    </source>
</evidence>
<comment type="similarity">
    <text evidence="1">Belongs to the TBP family.</text>
</comment>
<evidence type="ECO:0000313" key="6">
    <source>
        <dbReference type="Proteomes" id="UP001302602"/>
    </source>
</evidence>
<dbReference type="SUPFAM" id="SSF55945">
    <property type="entry name" value="TATA-box binding protein-like"/>
    <property type="match status" value="1"/>
</dbReference>
<organism evidence="5 6">
    <name type="scientific">Parathielavia appendiculata</name>
    <dbReference type="NCBI Taxonomy" id="2587402"/>
    <lineage>
        <taxon>Eukaryota</taxon>
        <taxon>Fungi</taxon>
        <taxon>Dikarya</taxon>
        <taxon>Ascomycota</taxon>
        <taxon>Pezizomycotina</taxon>
        <taxon>Sordariomycetes</taxon>
        <taxon>Sordariomycetidae</taxon>
        <taxon>Sordariales</taxon>
        <taxon>Chaetomiaceae</taxon>
        <taxon>Parathielavia</taxon>
    </lineage>
</organism>
<proteinExistence type="inferred from homology"/>
<dbReference type="PANTHER" id="PTHR10126">
    <property type="entry name" value="TATA-BOX BINDING PROTEIN"/>
    <property type="match status" value="1"/>
</dbReference>
<dbReference type="GO" id="GO:0006352">
    <property type="term" value="P:DNA-templated transcription initiation"/>
    <property type="evidence" value="ECO:0007669"/>
    <property type="project" value="InterPro"/>
</dbReference>
<sequence>MPPSRQIRSQSISSPEPPPQYQSPEPWRDRIRPNWPMPQIQNVITTVNGRQRRLRPHVVTGAKSVLLARLAAPRHARAPQKCGFQSKSRDFKVQNFVTSVSCGFHIRLEGIERLYRQSVKYEPELFPGLVYTVVRPQVKCLVSTTGKALLTGAKREEDVYEAFVKLYPILLEFKKGDPWELD</sequence>
<dbReference type="Gene3D" id="3.30.310.10">
    <property type="entry name" value="TATA-Binding Protein"/>
    <property type="match status" value="1"/>
</dbReference>
<keyword evidence="3" id="KW-0804">Transcription</keyword>
<evidence type="ECO:0000256" key="3">
    <source>
        <dbReference type="ARBA" id="ARBA00023163"/>
    </source>
</evidence>
<keyword evidence="6" id="KW-1185">Reference proteome</keyword>
<dbReference type="GeneID" id="87832873"/>
<dbReference type="EMBL" id="MU853225">
    <property type="protein sequence ID" value="KAK4125676.1"/>
    <property type="molecule type" value="Genomic_DNA"/>
</dbReference>
<dbReference type="InterPro" id="IPR000814">
    <property type="entry name" value="TBP"/>
</dbReference>
<dbReference type="RefSeq" id="XP_062649447.1">
    <property type="nucleotide sequence ID" value="XM_062796105.1"/>
</dbReference>
<comment type="caution">
    <text evidence="5">The sequence shown here is derived from an EMBL/GenBank/DDBJ whole genome shotgun (WGS) entry which is preliminary data.</text>
</comment>
<reference evidence="5" key="2">
    <citation type="submission" date="2023-05" db="EMBL/GenBank/DDBJ databases">
        <authorList>
            <consortium name="Lawrence Berkeley National Laboratory"/>
            <person name="Steindorff A."/>
            <person name="Hensen N."/>
            <person name="Bonometti L."/>
            <person name="Westerberg I."/>
            <person name="Brannstrom I.O."/>
            <person name="Guillou S."/>
            <person name="Cros-Aarteil S."/>
            <person name="Calhoun S."/>
            <person name="Haridas S."/>
            <person name="Kuo A."/>
            <person name="Mondo S."/>
            <person name="Pangilinan J."/>
            <person name="Riley R."/>
            <person name="Labutti K."/>
            <person name="Andreopoulos B."/>
            <person name="Lipzen A."/>
            <person name="Chen C."/>
            <person name="Yanf M."/>
            <person name="Daum C."/>
            <person name="Ng V."/>
            <person name="Clum A."/>
            <person name="Ohm R."/>
            <person name="Martin F."/>
            <person name="Silar P."/>
            <person name="Natvig D."/>
            <person name="Lalanne C."/>
            <person name="Gautier V."/>
            <person name="Ament-Velasquez S.L."/>
            <person name="Kruys A."/>
            <person name="Hutchinson M.I."/>
            <person name="Powell A.J."/>
            <person name="Barry K."/>
            <person name="Miller A.N."/>
            <person name="Grigoriev I.V."/>
            <person name="Debuchy R."/>
            <person name="Gladieux P."/>
            <person name="Thoren M.H."/>
            <person name="Johannesson H."/>
        </authorList>
    </citation>
    <scope>NUCLEOTIDE SEQUENCE</scope>
    <source>
        <strain evidence="5">CBS 731.68</strain>
    </source>
</reference>
<dbReference type="Pfam" id="PF00352">
    <property type="entry name" value="TBP"/>
    <property type="match status" value="1"/>
</dbReference>
<name>A0AAN6Z568_9PEZI</name>
<dbReference type="AlphaFoldDB" id="A0AAN6Z568"/>
<keyword evidence="2" id="KW-0238">DNA-binding</keyword>
<evidence type="ECO:0000256" key="2">
    <source>
        <dbReference type="ARBA" id="ARBA00023125"/>
    </source>
</evidence>
<dbReference type="Proteomes" id="UP001302602">
    <property type="component" value="Unassembled WGS sequence"/>
</dbReference>
<protein>
    <submittedName>
        <fullName evidence="5">TATA-box binding protein-like protein</fullName>
    </submittedName>
</protein>
<accession>A0AAN6Z568</accession>